<reference evidence="1" key="1">
    <citation type="journal article" date="2021" name="Proc. Natl. Acad. Sci. U.S.A.">
        <title>A Catalog of Tens of Thousands of Viruses from Human Metagenomes Reveals Hidden Associations with Chronic Diseases.</title>
        <authorList>
            <person name="Tisza M.J."/>
            <person name="Buck C.B."/>
        </authorList>
    </citation>
    <scope>NUCLEOTIDE SEQUENCE</scope>
    <source>
        <strain evidence="1">Ct8Lf7</strain>
    </source>
</reference>
<dbReference type="EMBL" id="BK032511">
    <property type="protein sequence ID" value="DAF44543.1"/>
    <property type="molecule type" value="Genomic_DNA"/>
</dbReference>
<sequence length="39" mass="4279">MGTDSKRLVLKRMIHLAGGDYVDGAPYPTRSIILSTTED</sequence>
<organism evidence="1">
    <name type="scientific">Podoviridae sp. ct8Lf7</name>
    <dbReference type="NCBI Taxonomy" id="2827723"/>
    <lineage>
        <taxon>Viruses</taxon>
        <taxon>Duplodnaviria</taxon>
        <taxon>Heunggongvirae</taxon>
        <taxon>Uroviricota</taxon>
        <taxon>Caudoviricetes</taxon>
    </lineage>
</organism>
<protein>
    <submittedName>
        <fullName evidence="1">Uncharacterized protein</fullName>
    </submittedName>
</protein>
<accession>A0A8S5S1E9</accession>
<name>A0A8S5S1E9_9CAUD</name>
<proteinExistence type="predicted"/>
<evidence type="ECO:0000313" key="1">
    <source>
        <dbReference type="EMBL" id="DAF44543.1"/>
    </source>
</evidence>